<comment type="caution">
    <text evidence="1">The sequence shown here is derived from an EMBL/GenBank/DDBJ whole genome shotgun (WGS) entry which is preliminary data.</text>
</comment>
<accession>A0A7Z8Y615</accession>
<dbReference type="AlphaFoldDB" id="A0A7Z8Y615"/>
<dbReference type="EMBL" id="UXHF01000007">
    <property type="protein sequence ID" value="VDC51612.1"/>
    <property type="molecule type" value="Genomic_DNA"/>
</dbReference>
<evidence type="ECO:0000313" key="1">
    <source>
        <dbReference type="EMBL" id="VDC51612.1"/>
    </source>
</evidence>
<protein>
    <submittedName>
        <fullName evidence="1">Uncharacterized protein</fullName>
    </submittedName>
</protein>
<keyword evidence="2" id="KW-1185">Reference proteome</keyword>
<name>A0A7Z8Y615_9CAUL</name>
<gene>
    <name evidence="1" type="ORF">BREV_BREV_00538</name>
</gene>
<proteinExistence type="predicted"/>
<organism evidence="1 2">
    <name type="scientific">Brevundimonas mediterranea</name>
    <dbReference type="NCBI Taxonomy" id="74329"/>
    <lineage>
        <taxon>Bacteria</taxon>
        <taxon>Pseudomonadati</taxon>
        <taxon>Pseudomonadota</taxon>
        <taxon>Alphaproteobacteria</taxon>
        <taxon>Caulobacterales</taxon>
        <taxon>Caulobacteraceae</taxon>
        <taxon>Brevundimonas</taxon>
    </lineage>
</organism>
<evidence type="ECO:0000313" key="2">
    <source>
        <dbReference type="Proteomes" id="UP000289220"/>
    </source>
</evidence>
<reference evidence="1 2" key="1">
    <citation type="submission" date="2018-11" db="EMBL/GenBank/DDBJ databases">
        <authorList>
            <person name="Peiro R."/>
            <person name="Begona"/>
            <person name="Cbmso G."/>
            <person name="Lopez M."/>
            <person name="Gonzalez S."/>
            <person name="Sacristan E."/>
            <person name="Castillo E."/>
        </authorList>
    </citation>
    <scope>NUCLEOTIDE SEQUENCE [LARGE SCALE GENOMIC DNA]</scope>
    <source>
        <strain evidence="1">Brev_genome</strain>
    </source>
</reference>
<dbReference type="Proteomes" id="UP000289220">
    <property type="component" value="Unassembled WGS sequence"/>
</dbReference>
<sequence length="143" mass="14920">MDRRTLITSGTVALAGVAATSARASSSKTPAEAPALSIPGVGLPVIADGRLRNYVFVSLKLHIGGGKTVEQMRPKEAFFRDALVKAAHRTPFTVAGDWTRLDENRMSAALVAAANAISGRGSVARAEIIAQNPRLRAGMTPGV</sequence>